<dbReference type="OrthoDB" id="1742967at2759"/>
<keyword evidence="1" id="KW-1133">Transmembrane helix</keyword>
<reference evidence="2" key="1">
    <citation type="submission" date="2022-11" db="EMBL/GenBank/DDBJ databases">
        <authorList>
            <person name="Hyden B.L."/>
            <person name="Feng K."/>
            <person name="Yates T."/>
            <person name="Jawdy S."/>
            <person name="Smart L.B."/>
            <person name="Muchero W."/>
        </authorList>
    </citation>
    <scope>NUCLEOTIDE SEQUENCE</scope>
    <source>
        <tissue evidence="2">Shoot tip</tissue>
    </source>
</reference>
<dbReference type="Proteomes" id="UP001151532">
    <property type="component" value="Chromosome 16"/>
</dbReference>
<keyword evidence="1" id="KW-0812">Transmembrane</keyword>
<organism evidence="2 3">
    <name type="scientific">Salix purpurea</name>
    <name type="common">Purple osier willow</name>
    <dbReference type="NCBI Taxonomy" id="77065"/>
    <lineage>
        <taxon>Eukaryota</taxon>
        <taxon>Viridiplantae</taxon>
        <taxon>Streptophyta</taxon>
        <taxon>Embryophyta</taxon>
        <taxon>Tracheophyta</taxon>
        <taxon>Spermatophyta</taxon>
        <taxon>Magnoliopsida</taxon>
        <taxon>eudicotyledons</taxon>
        <taxon>Gunneridae</taxon>
        <taxon>Pentapetalae</taxon>
        <taxon>rosids</taxon>
        <taxon>fabids</taxon>
        <taxon>Malpighiales</taxon>
        <taxon>Salicaceae</taxon>
        <taxon>Saliceae</taxon>
        <taxon>Salix</taxon>
    </lineage>
</organism>
<feature type="transmembrane region" description="Helical" evidence="1">
    <location>
        <begin position="44"/>
        <end position="61"/>
    </location>
</feature>
<accession>A0A9Q0VR47</accession>
<keyword evidence="3" id="KW-1185">Reference proteome</keyword>
<reference evidence="2" key="2">
    <citation type="journal article" date="2023" name="Int. J. Mol. Sci.">
        <title>De Novo Assembly and Annotation of 11 Diverse Shrub Willow (Salix) Genomes Reveals Novel Gene Organization in Sex-Linked Regions.</title>
        <authorList>
            <person name="Hyden B."/>
            <person name="Feng K."/>
            <person name="Yates T.B."/>
            <person name="Jawdy S."/>
            <person name="Cereghino C."/>
            <person name="Smart L.B."/>
            <person name="Muchero W."/>
        </authorList>
    </citation>
    <scope>NUCLEOTIDE SEQUENCE</scope>
    <source>
        <tissue evidence="2">Shoot tip</tissue>
    </source>
</reference>
<gene>
    <name evidence="2" type="ORF">OIU79_026322</name>
</gene>
<dbReference type="AlphaFoldDB" id="A0A9Q0VR47"/>
<evidence type="ECO:0000313" key="3">
    <source>
        <dbReference type="Proteomes" id="UP001151532"/>
    </source>
</evidence>
<comment type="caution">
    <text evidence="2">The sequence shown here is derived from an EMBL/GenBank/DDBJ whole genome shotgun (WGS) entry which is preliminary data.</text>
</comment>
<dbReference type="EMBL" id="JAPFFK010000007">
    <property type="protein sequence ID" value="KAJ6753469.1"/>
    <property type="molecule type" value="Genomic_DNA"/>
</dbReference>
<keyword evidence="1" id="KW-0472">Membrane</keyword>
<protein>
    <submittedName>
        <fullName evidence="2">Uncharacterized protein</fullName>
    </submittedName>
</protein>
<proteinExistence type="predicted"/>
<evidence type="ECO:0000313" key="2">
    <source>
        <dbReference type="EMBL" id="KAJ6753469.1"/>
    </source>
</evidence>
<name>A0A9Q0VR47_SALPP</name>
<evidence type="ECO:0000256" key="1">
    <source>
        <dbReference type="SAM" id="Phobius"/>
    </source>
</evidence>
<sequence>MASKHILKELKDLQKDPPTSCSAGMRPVLFFNLIKNSSFAERSMVSLLILYLFVVAFLMHFDPFSVY</sequence>